<reference evidence="8" key="2">
    <citation type="submission" date="2025-09" db="UniProtKB">
        <authorList>
            <consortium name="Ensembl"/>
        </authorList>
    </citation>
    <scope>IDENTIFICATION</scope>
</reference>
<evidence type="ECO:0000256" key="2">
    <source>
        <dbReference type="ARBA" id="ARBA00010156"/>
    </source>
</evidence>
<dbReference type="Gene3D" id="3.30.740.10">
    <property type="entry name" value="Protein Inhibitor Of Neuronal Nitric Oxide Synthase"/>
    <property type="match status" value="1"/>
</dbReference>
<evidence type="ECO:0000256" key="6">
    <source>
        <dbReference type="ARBA" id="ARBA00023175"/>
    </source>
</evidence>
<dbReference type="InterPro" id="IPR001372">
    <property type="entry name" value="Dynein_light_chain_typ-1/2"/>
</dbReference>
<dbReference type="Pfam" id="PF01221">
    <property type="entry name" value="Dynein_light"/>
    <property type="match status" value="1"/>
</dbReference>
<evidence type="ECO:0000256" key="1">
    <source>
        <dbReference type="ARBA" id="ARBA00004245"/>
    </source>
</evidence>
<proteinExistence type="inferred from homology"/>
<evidence type="ECO:0000256" key="5">
    <source>
        <dbReference type="ARBA" id="ARBA00023017"/>
    </source>
</evidence>
<dbReference type="GO" id="GO:0045505">
    <property type="term" value="F:dynein intermediate chain binding"/>
    <property type="evidence" value="ECO:0007669"/>
    <property type="project" value="TreeGrafter"/>
</dbReference>
<dbReference type="GO" id="GO:0005868">
    <property type="term" value="C:cytoplasmic dynein complex"/>
    <property type="evidence" value="ECO:0007669"/>
    <property type="project" value="TreeGrafter"/>
</dbReference>
<dbReference type="GO" id="GO:0007017">
    <property type="term" value="P:microtubule-based process"/>
    <property type="evidence" value="ECO:0007669"/>
    <property type="project" value="InterPro"/>
</dbReference>
<comment type="similarity">
    <text evidence="2">Belongs to the dynein light chain family.</text>
</comment>
<accession>A0A8D2QT10</accession>
<keyword evidence="3" id="KW-0963">Cytoplasm</keyword>
<dbReference type="AlphaFoldDB" id="A0A8D2QT10"/>
<evidence type="ECO:0000256" key="4">
    <source>
        <dbReference type="ARBA" id="ARBA00022701"/>
    </source>
</evidence>
<evidence type="ECO:0000256" key="7">
    <source>
        <dbReference type="ARBA" id="ARBA00023212"/>
    </source>
</evidence>
<dbReference type="PANTHER" id="PTHR11886:SF113">
    <property type="entry name" value="DYNEIN LIGHT CHAIN 2, CYTOPLASMIC"/>
    <property type="match status" value="1"/>
</dbReference>
<dbReference type="PANTHER" id="PTHR11886">
    <property type="entry name" value="DYNEIN LIGHT CHAIN"/>
    <property type="match status" value="1"/>
</dbReference>
<dbReference type="Ensembl" id="ENSZLMT00000015031.1">
    <property type="protein sequence ID" value="ENSZLMP00000014627.1"/>
    <property type="gene ID" value="ENSZLMG00000010176.1"/>
</dbReference>
<protein>
    <submittedName>
        <fullName evidence="8">Dynein light chain LC8-type 2</fullName>
    </submittedName>
</protein>
<dbReference type="FunFam" id="3.30.740.10:FF:000001">
    <property type="entry name" value="Dynein light chain"/>
    <property type="match status" value="1"/>
</dbReference>
<keyword evidence="6" id="KW-0505">Motor protein</keyword>
<evidence type="ECO:0000256" key="3">
    <source>
        <dbReference type="ARBA" id="ARBA00022490"/>
    </source>
</evidence>
<dbReference type="GO" id="GO:0005874">
    <property type="term" value="C:microtubule"/>
    <property type="evidence" value="ECO:0007669"/>
    <property type="project" value="UniProtKB-KW"/>
</dbReference>
<evidence type="ECO:0000313" key="9">
    <source>
        <dbReference type="Proteomes" id="UP000694401"/>
    </source>
</evidence>
<evidence type="ECO:0000313" key="8">
    <source>
        <dbReference type="Ensembl" id="ENSZLMP00000014627.1"/>
    </source>
</evidence>
<dbReference type="InterPro" id="IPR037177">
    <property type="entry name" value="DLC_sf"/>
</dbReference>
<name>A0A8D2QT10_ZOSLA</name>
<dbReference type="PROSITE" id="PS01239">
    <property type="entry name" value="DYNEIN_LIGHT_1"/>
    <property type="match status" value="1"/>
</dbReference>
<comment type="subcellular location">
    <subcellularLocation>
        <location evidence="1">Cytoplasm</location>
        <location evidence="1">Cytoskeleton</location>
    </subcellularLocation>
</comment>
<dbReference type="SMART" id="SM01375">
    <property type="entry name" value="Dynein_light"/>
    <property type="match status" value="1"/>
</dbReference>
<keyword evidence="9" id="KW-1185">Reference proteome</keyword>
<dbReference type="CDD" id="cd21452">
    <property type="entry name" value="DLC-like_DYNLL1_DYNLL2"/>
    <property type="match status" value="1"/>
</dbReference>
<dbReference type="SUPFAM" id="SSF54648">
    <property type="entry name" value="DLC"/>
    <property type="match status" value="1"/>
</dbReference>
<dbReference type="Proteomes" id="UP000694401">
    <property type="component" value="Unassembled WGS sequence"/>
</dbReference>
<organism evidence="8 9">
    <name type="scientific">Zosterops lateralis melanops</name>
    <dbReference type="NCBI Taxonomy" id="1220523"/>
    <lineage>
        <taxon>Eukaryota</taxon>
        <taxon>Metazoa</taxon>
        <taxon>Chordata</taxon>
        <taxon>Craniata</taxon>
        <taxon>Vertebrata</taxon>
        <taxon>Euteleostomi</taxon>
        <taxon>Archelosauria</taxon>
        <taxon>Archosauria</taxon>
        <taxon>Dinosauria</taxon>
        <taxon>Saurischia</taxon>
        <taxon>Theropoda</taxon>
        <taxon>Coelurosauria</taxon>
        <taxon>Aves</taxon>
        <taxon>Neognathae</taxon>
        <taxon>Neoaves</taxon>
        <taxon>Telluraves</taxon>
        <taxon>Australaves</taxon>
        <taxon>Passeriformes</taxon>
        <taxon>Sylvioidea</taxon>
        <taxon>Zosteropidae</taxon>
        <taxon>Zosterops</taxon>
    </lineage>
</organism>
<keyword evidence="7" id="KW-0206">Cytoskeleton</keyword>
<keyword evidence="4" id="KW-0493">Microtubule</keyword>
<reference evidence="8" key="1">
    <citation type="submission" date="2025-08" db="UniProtKB">
        <authorList>
            <consortium name="Ensembl"/>
        </authorList>
    </citation>
    <scope>IDENTIFICATION</scope>
</reference>
<keyword evidence="5" id="KW-0243">Dynein</keyword>
<dbReference type="InterPro" id="IPR019763">
    <property type="entry name" value="Dynein_light_1/2_CS"/>
</dbReference>
<sequence length="188" mass="21084">AETGALLCGVERGVQGVVTLLWQVQQLGHGGCCALRQCSAGGGLLPGSYSPSEGLIIFSLHWDAPGLNNEERRCLLQVILWLVTQWQVPSELCQQCRFTMSDRKAVIKNADMSEDMQQDAVDCATQAMEKYNIEKDIAAYIKKEFDKKYNPTWHCIVGRNFGSYVTHETKHFIYFYLGQVAILLFKSG</sequence>